<dbReference type="InterPro" id="IPR009964">
    <property type="entry name" value="DUF1491"/>
</dbReference>
<dbReference type="Gene3D" id="3.40.1530.20">
    <property type="entry name" value="Protein of unknown function (DUF1491)"/>
    <property type="match status" value="1"/>
</dbReference>
<dbReference type="Proteomes" id="UP000192936">
    <property type="component" value="Unassembled WGS sequence"/>
</dbReference>
<reference evidence="2 3" key="1">
    <citation type="submission" date="2017-04" db="EMBL/GenBank/DDBJ databases">
        <authorList>
            <person name="Afonso C.L."/>
            <person name="Miller P.J."/>
            <person name="Scott M.A."/>
            <person name="Spackman E."/>
            <person name="Goraichik I."/>
            <person name="Dimitrov K.M."/>
            <person name="Suarez D.L."/>
            <person name="Swayne D.E."/>
        </authorList>
    </citation>
    <scope>NUCLEOTIDE SEQUENCE [LARGE SCALE GENOMIC DNA]</scope>
    <source>
        <strain evidence="2 3">A2P</strain>
    </source>
</reference>
<evidence type="ECO:0000313" key="4">
    <source>
        <dbReference type="Proteomes" id="UP000509702"/>
    </source>
</evidence>
<dbReference type="KEGG" id="aoz:HUE56_24430"/>
<keyword evidence="4" id="KW-1185">Reference proteome</keyword>
<evidence type="ECO:0000313" key="2">
    <source>
        <dbReference type="EMBL" id="SMF29565.1"/>
    </source>
</evidence>
<accession>A0A1X7E9P8</accession>
<dbReference type="Pfam" id="PF07372">
    <property type="entry name" value="DUF1491"/>
    <property type="match status" value="1"/>
</dbReference>
<dbReference type="Proteomes" id="UP000509702">
    <property type="component" value="Plasmid unnamed6"/>
</dbReference>
<dbReference type="AlphaFoldDB" id="A0A1X7E9P8"/>
<dbReference type="RefSeq" id="WP_085083589.1">
    <property type="nucleotide sequence ID" value="NZ_BSOV01000021.1"/>
</dbReference>
<gene>
    <name evidence="1" type="ORF">HUE56_24430</name>
    <name evidence="2" type="ORF">SAMN02982917_1369</name>
</gene>
<dbReference type="EMBL" id="FXAK01000002">
    <property type="protein sequence ID" value="SMF29565.1"/>
    <property type="molecule type" value="Genomic_DNA"/>
</dbReference>
<name>A0A1X7E9P8_9PROT</name>
<dbReference type="OrthoDB" id="9809136at2"/>
<evidence type="ECO:0000313" key="1">
    <source>
        <dbReference type="EMBL" id="QKS53677.1"/>
    </source>
</evidence>
<protein>
    <submittedName>
        <fullName evidence="1">DUF1491 family protein</fullName>
    </submittedName>
</protein>
<organism evidence="2 3">
    <name type="scientific">Azospirillum oryzae</name>
    <dbReference type="NCBI Taxonomy" id="286727"/>
    <lineage>
        <taxon>Bacteria</taxon>
        <taxon>Pseudomonadati</taxon>
        <taxon>Pseudomonadota</taxon>
        <taxon>Alphaproteobacteria</taxon>
        <taxon>Rhodospirillales</taxon>
        <taxon>Azospirillaceae</taxon>
        <taxon>Azospirillum</taxon>
    </lineage>
</organism>
<sequence length="112" mass="12723">MDDRLPTHLWVSAHIRAADAQGVAMTVVRKGDPSRGTVILKINRLDRTFTVLVQTREADGERLFWARGTGADPVPEADADAYIARQLRYDPDVWVVEVEDRQGRHWFDGPVR</sequence>
<dbReference type="EMBL" id="CP054621">
    <property type="protein sequence ID" value="QKS53677.1"/>
    <property type="molecule type" value="Genomic_DNA"/>
</dbReference>
<evidence type="ECO:0000313" key="3">
    <source>
        <dbReference type="Proteomes" id="UP000192936"/>
    </source>
</evidence>
<dbReference type="STRING" id="286727.SAMN02982917_1369"/>
<geneLocation type="plasmid" evidence="1 4">
    <name>unnamed6</name>
</geneLocation>
<reference evidence="1 4" key="2">
    <citation type="submission" date="2020-06" db="EMBL/GenBank/DDBJ databases">
        <title>Complete genome of Azosprillum oryzae KACC14407.</title>
        <authorList>
            <person name="Kim M."/>
            <person name="Park Y.-J."/>
            <person name="Shin J.-H."/>
        </authorList>
    </citation>
    <scope>NUCLEOTIDE SEQUENCE [LARGE SCALE GENOMIC DNA]</scope>
    <source>
        <strain evidence="1 4">KACC 14407</strain>
        <plasmid evidence="1 4">unnamed6</plasmid>
    </source>
</reference>
<keyword evidence="1" id="KW-0614">Plasmid</keyword>
<proteinExistence type="predicted"/>